<keyword evidence="3" id="KW-1133">Transmembrane helix</keyword>
<dbReference type="PROSITE" id="PS51034">
    <property type="entry name" value="ZP_2"/>
    <property type="match status" value="1"/>
</dbReference>
<feature type="domain" description="ZP" evidence="4">
    <location>
        <begin position="1"/>
        <end position="209"/>
    </location>
</feature>
<feature type="region of interest" description="Disordered" evidence="2">
    <location>
        <begin position="210"/>
        <end position="247"/>
    </location>
</feature>
<sequence>MLFWGIGAASIENGIVSEPEVECGVDGIAFSVRTQRPFHGRLYVQVFVTEIDQAYRIRCFFIESVKSIETALDVSQLTTRMIDQQFLLPSCSYHLRESRDGPFVRFAHVGDHVTHVWHCDNVAGYVYGMLIHSCHVDDGHGNRVQLIDDNGCVLDHLLVSDIEYDSDVVTAFAETHVFKYADKIQLFFTCTVQLCFKNDGGCENITPPICPDTQDPTSETSLQGSFPDSPFGREDRPPGKEEKQFFGPIDVRDEIAKQLRFTPPPPPLPHLKDSPLNDSEIEFATTFNATRSRPSRSLQNVLEGDLSTDVIVLPRFEPSSLIAASEHNNYVNGGKEDTGGLCISSSDAFMLLMASALAFAASCFTMVLLYRSPARRQMISSVF</sequence>
<comment type="caution">
    <text evidence="5">The sequence shown here is derived from an EMBL/GenBank/DDBJ whole genome shotgun (WGS) entry which is preliminary data.</text>
</comment>
<evidence type="ECO:0000256" key="2">
    <source>
        <dbReference type="SAM" id="MobiDB-lite"/>
    </source>
</evidence>
<accession>A0A0B2V5K7</accession>
<keyword evidence="3" id="KW-0472">Membrane</keyword>
<name>A0A0B2V5K7_TOXCA</name>
<dbReference type="Proteomes" id="UP000031036">
    <property type="component" value="Unassembled WGS sequence"/>
</dbReference>
<dbReference type="InterPro" id="IPR051962">
    <property type="entry name" value="Cuticlin"/>
</dbReference>
<keyword evidence="1" id="KW-0732">Signal</keyword>
<proteinExistence type="predicted"/>
<keyword evidence="6" id="KW-1185">Reference proteome</keyword>
<dbReference type="Pfam" id="PF25301">
    <property type="entry name" value="CUT_C"/>
    <property type="match status" value="1"/>
</dbReference>
<dbReference type="SMART" id="SM00241">
    <property type="entry name" value="ZP"/>
    <property type="match status" value="1"/>
</dbReference>
<feature type="transmembrane region" description="Helical" evidence="3">
    <location>
        <begin position="348"/>
        <end position="370"/>
    </location>
</feature>
<evidence type="ECO:0000256" key="3">
    <source>
        <dbReference type="SAM" id="Phobius"/>
    </source>
</evidence>
<feature type="compositionally biased region" description="Basic and acidic residues" evidence="2">
    <location>
        <begin position="231"/>
        <end position="247"/>
    </location>
</feature>
<gene>
    <name evidence="5" type="primary">cut-1</name>
    <name evidence="5" type="ORF">Tcan_04522</name>
</gene>
<dbReference type="OrthoDB" id="6139674at2759"/>
<keyword evidence="3" id="KW-0812">Transmembrane</keyword>
<dbReference type="PANTHER" id="PTHR22907">
    <property type="entry name" value="GH04558P"/>
    <property type="match status" value="1"/>
</dbReference>
<evidence type="ECO:0000256" key="1">
    <source>
        <dbReference type="ARBA" id="ARBA00022729"/>
    </source>
</evidence>
<dbReference type="AlphaFoldDB" id="A0A0B2V5K7"/>
<dbReference type="STRING" id="6265.A0A0B2V5K7"/>
<evidence type="ECO:0000313" key="6">
    <source>
        <dbReference type="Proteomes" id="UP000031036"/>
    </source>
</evidence>
<reference evidence="5 6" key="1">
    <citation type="submission" date="2014-11" db="EMBL/GenBank/DDBJ databases">
        <title>Genetic blueprint of the zoonotic pathogen Toxocara canis.</title>
        <authorList>
            <person name="Zhu X.-Q."/>
            <person name="Korhonen P.K."/>
            <person name="Cai H."/>
            <person name="Young N.D."/>
            <person name="Nejsum P."/>
            <person name="von Samson-Himmelstjerna G."/>
            <person name="Boag P.R."/>
            <person name="Tan P."/>
            <person name="Li Q."/>
            <person name="Min J."/>
            <person name="Yang Y."/>
            <person name="Wang X."/>
            <person name="Fang X."/>
            <person name="Hall R.S."/>
            <person name="Hofmann A."/>
            <person name="Sternberg P.W."/>
            <person name="Jex A.R."/>
            <person name="Gasser R.B."/>
        </authorList>
    </citation>
    <scope>NUCLEOTIDE SEQUENCE [LARGE SCALE GENOMIC DNA]</scope>
    <source>
        <strain evidence="5">PN_DK_2014</strain>
    </source>
</reference>
<dbReference type="InterPro" id="IPR001507">
    <property type="entry name" value="ZP_dom"/>
</dbReference>
<evidence type="ECO:0000313" key="5">
    <source>
        <dbReference type="EMBL" id="KHN78731.1"/>
    </source>
</evidence>
<protein>
    <submittedName>
        <fullName evidence="5">Cuticlin-1</fullName>
    </submittedName>
</protein>
<evidence type="ECO:0000259" key="4">
    <source>
        <dbReference type="PROSITE" id="PS51034"/>
    </source>
</evidence>
<dbReference type="EMBL" id="JPKZ01002041">
    <property type="protein sequence ID" value="KHN78731.1"/>
    <property type="molecule type" value="Genomic_DNA"/>
</dbReference>
<feature type="compositionally biased region" description="Polar residues" evidence="2">
    <location>
        <begin position="214"/>
        <end position="226"/>
    </location>
</feature>
<dbReference type="PANTHER" id="PTHR22907:SF26">
    <property type="entry name" value="ZP DOMAIN-CONTAINING PROTEIN"/>
    <property type="match status" value="1"/>
</dbReference>
<organism evidence="5 6">
    <name type="scientific">Toxocara canis</name>
    <name type="common">Canine roundworm</name>
    <dbReference type="NCBI Taxonomy" id="6265"/>
    <lineage>
        <taxon>Eukaryota</taxon>
        <taxon>Metazoa</taxon>
        <taxon>Ecdysozoa</taxon>
        <taxon>Nematoda</taxon>
        <taxon>Chromadorea</taxon>
        <taxon>Rhabditida</taxon>
        <taxon>Spirurina</taxon>
        <taxon>Ascaridomorpha</taxon>
        <taxon>Ascaridoidea</taxon>
        <taxon>Toxocaridae</taxon>
        <taxon>Toxocara</taxon>
    </lineage>
</organism>
<dbReference type="InterPro" id="IPR057475">
    <property type="entry name" value="CUT_C"/>
</dbReference>
<dbReference type="OMA" id="DGGCENI"/>